<evidence type="ECO:0008006" key="3">
    <source>
        <dbReference type="Google" id="ProtNLM"/>
    </source>
</evidence>
<accession>A0A561U135</accession>
<dbReference type="Proteomes" id="UP000316184">
    <property type="component" value="Unassembled WGS sequence"/>
</dbReference>
<sequence length="134" mass="14870">MTTGMEGLAAGASALQGQSDGLRAAVDNGQLVMDPERAEAVAKVYDEKADDFRGFYRNGQRLLTRNAYGDCFIGHDLENKFNEKVQPKQESGAGLLPILRKMEQTLRDMAQAYRDSARDMQNTDDENARNLPKV</sequence>
<dbReference type="EMBL" id="VIWX01000006">
    <property type="protein sequence ID" value="TWF93083.1"/>
    <property type="molecule type" value="Genomic_DNA"/>
</dbReference>
<evidence type="ECO:0000313" key="2">
    <source>
        <dbReference type="Proteomes" id="UP000316184"/>
    </source>
</evidence>
<dbReference type="SUPFAM" id="SSF140453">
    <property type="entry name" value="EsxAB dimer-like"/>
    <property type="match status" value="1"/>
</dbReference>
<evidence type="ECO:0000313" key="1">
    <source>
        <dbReference type="EMBL" id="TWF93083.1"/>
    </source>
</evidence>
<organism evidence="1 2">
    <name type="scientific">Saccharopolyspora dendranthemae</name>
    <dbReference type="NCBI Taxonomy" id="1181886"/>
    <lineage>
        <taxon>Bacteria</taxon>
        <taxon>Bacillati</taxon>
        <taxon>Actinomycetota</taxon>
        <taxon>Actinomycetes</taxon>
        <taxon>Pseudonocardiales</taxon>
        <taxon>Pseudonocardiaceae</taxon>
        <taxon>Saccharopolyspora</taxon>
    </lineage>
</organism>
<proteinExistence type="predicted"/>
<dbReference type="Gene3D" id="1.10.287.1060">
    <property type="entry name" value="ESAT-6-like"/>
    <property type="match status" value="1"/>
</dbReference>
<protein>
    <recommendedName>
        <fullName evidence="3">Excreted virulence factor EspC (Type VII ESX diderm)</fullName>
    </recommendedName>
</protein>
<keyword evidence="2" id="KW-1185">Reference proteome</keyword>
<gene>
    <name evidence="1" type="ORF">FHU35_16366</name>
</gene>
<dbReference type="InterPro" id="IPR036689">
    <property type="entry name" value="ESAT-6-like_sf"/>
</dbReference>
<dbReference type="RefSeq" id="WP_246110585.1">
    <property type="nucleotide sequence ID" value="NZ_VIWX01000006.1"/>
</dbReference>
<dbReference type="AlphaFoldDB" id="A0A561U135"/>
<name>A0A561U135_9PSEU</name>
<reference evidence="1 2" key="1">
    <citation type="submission" date="2019-06" db="EMBL/GenBank/DDBJ databases">
        <title>Sequencing the genomes of 1000 actinobacteria strains.</title>
        <authorList>
            <person name="Klenk H.-P."/>
        </authorList>
    </citation>
    <scope>NUCLEOTIDE SEQUENCE [LARGE SCALE GENOMIC DNA]</scope>
    <source>
        <strain evidence="1 2">DSM 46699</strain>
    </source>
</reference>
<comment type="caution">
    <text evidence="1">The sequence shown here is derived from an EMBL/GenBank/DDBJ whole genome shotgun (WGS) entry which is preliminary data.</text>
</comment>